<sequence>MPVAPLRQTRACACRALNHIDEREKKRPDREGLSEIIESPMMEVLYQIGSLAGLIAIASQIFKWRRANMLRAQRAMLSDRIGTPAARLRDSY</sequence>
<keyword evidence="2" id="KW-1185">Reference proteome</keyword>
<dbReference type="AlphaFoldDB" id="A0A370MYE4"/>
<dbReference type="EMBL" id="QHKS01000037">
    <property type="protein sequence ID" value="RDJ98217.1"/>
    <property type="molecule type" value="Genomic_DNA"/>
</dbReference>
<accession>A0A370MYE4</accession>
<reference evidence="2" key="1">
    <citation type="submission" date="2018-05" db="EMBL/GenBank/DDBJ databases">
        <authorList>
            <person name="Feng T."/>
        </authorList>
    </citation>
    <scope>NUCLEOTIDE SEQUENCE [LARGE SCALE GENOMIC DNA]</scope>
    <source>
        <strain evidence="2">S27</strain>
    </source>
</reference>
<comment type="caution">
    <text evidence="1">The sequence shown here is derived from an EMBL/GenBank/DDBJ whole genome shotgun (WGS) entry which is preliminary data.</text>
</comment>
<gene>
    <name evidence="1" type="ORF">DLM46_34160</name>
</gene>
<dbReference type="Proteomes" id="UP000254875">
    <property type="component" value="Unassembled WGS sequence"/>
</dbReference>
<protein>
    <submittedName>
        <fullName evidence="1">Uncharacterized protein</fullName>
    </submittedName>
</protein>
<evidence type="ECO:0000313" key="1">
    <source>
        <dbReference type="EMBL" id="RDJ98217.1"/>
    </source>
</evidence>
<evidence type="ECO:0000313" key="2">
    <source>
        <dbReference type="Proteomes" id="UP000254875"/>
    </source>
</evidence>
<name>A0A370MYE4_9BURK</name>
<proteinExistence type="predicted"/>
<organism evidence="1 2">
    <name type="scientific">Paraburkholderia lacunae</name>
    <dbReference type="NCBI Taxonomy" id="2211104"/>
    <lineage>
        <taxon>Bacteria</taxon>
        <taxon>Pseudomonadati</taxon>
        <taxon>Pseudomonadota</taxon>
        <taxon>Betaproteobacteria</taxon>
        <taxon>Burkholderiales</taxon>
        <taxon>Burkholderiaceae</taxon>
        <taxon>Paraburkholderia</taxon>
    </lineage>
</organism>